<accession>N8NW38</accession>
<dbReference type="Gene3D" id="3.90.79.10">
    <property type="entry name" value="Nucleoside Triphosphate Pyrophosphohydrolase"/>
    <property type="match status" value="1"/>
</dbReference>
<sequence length="153" mass="17945">MIPIRSIIVSGVALSKINGEIKILLMKRNKGGFWCHVAGKVEVGEKGWQAIIREFHEETAIEVQQLYSADYLEQFYEAELNVIELIPAFVVYCEENQKITLNEEHSEYMWCTLDEAVEKVNFDGQRKLYQYVWNNFVKRPPFELLKIDIQRLS</sequence>
<dbReference type="Pfam" id="PF00293">
    <property type="entry name" value="NUDIX"/>
    <property type="match status" value="1"/>
</dbReference>
<dbReference type="Proteomes" id="UP000013086">
    <property type="component" value="Unassembled WGS sequence"/>
</dbReference>
<organism evidence="3 4">
    <name type="scientific">Acinetobacter bohemicus ANC 3994</name>
    <dbReference type="NCBI Taxonomy" id="1217715"/>
    <lineage>
        <taxon>Bacteria</taxon>
        <taxon>Pseudomonadati</taxon>
        <taxon>Pseudomonadota</taxon>
        <taxon>Gammaproteobacteria</taxon>
        <taxon>Moraxellales</taxon>
        <taxon>Moraxellaceae</taxon>
        <taxon>Acinetobacter</taxon>
    </lineage>
</organism>
<keyword evidence="1" id="KW-0378">Hydrolase</keyword>
<dbReference type="SUPFAM" id="SSF55811">
    <property type="entry name" value="Nudix"/>
    <property type="match status" value="1"/>
</dbReference>
<dbReference type="PANTHER" id="PTHR21340:SF0">
    <property type="entry name" value="BIS(5'-NUCLEOSYL)-TETRAPHOSPHATASE [ASYMMETRICAL]"/>
    <property type="match status" value="1"/>
</dbReference>
<proteinExistence type="predicted"/>
<dbReference type="HOGENOM" id="CLU_037162_22_1_6"/>
<dbReference type="PANTHER" id="PTHR21340">
    <property type="entry name" value="DIADENOSINE 5,5-P1,P4-TETRAPHOSPHATE PYROPHOSPHOHYDROLASE MUTT"/>
    <property type="match status" value="1"/>
</dbReference>
<dbReference type="AlphaFoldDB" id="N8NW38"/>
<dbReference type="PATRIC" id="fig|1217715.3.peg.3139"/>
<reference evidence="3 4" key="1">
    <citation type="submission" date="2013-02" db="EMBL/GenBank/DDBJ databases">
        <title>The Genome Sequence of Acinetobacter sp. ANC 3994.</title>
        <authorList>
            <consortium name="The Broad Institute Genome Sequencing Platform"/>
            <consortium name="The Broad Institute Genome Sequencing Center for Infectious Disease"/>
            <person name="Cerqueira G."/>
            <person name="Feldgarden M."/>
            <person name="Courvalin P."/>
            <person name="Perichon B."/>
            <person name="Grillot-Courvalin C."/>
            <person name="Clermont D."/>
            <person name="Rocha E."/>
            <person name="Yoon E.-J."/>
            <person name="Nemec A."/>
            <person name="Walker B."/>
            <person name="Young S.K."/>
            <person name="Zeng Q."/>
            <person name="Gargeya S."/>
            <person name="Fitzgerald M."/>
            <person name="Haas B."/>
            <person name="Abouelleil A."/>
            <person name="Alvarado L."/>
            <person name="Arachchi H.M."/>
            <person name="Berlin A.M."/>
            <person name="Chapman S.B."/>
            <person name="Dewar J."/>
            <person name="Goldberg J."/>
            <person name="Griggs A."/>
            <person name="Gujja S."/>
            <person name="Hansen M."/>
            <person name="Howarth C."/>
            <person name="Imamovic A."/>
            <person name="Larimer J."/>
            <person name="McCowan C."/>
            <person name="Murphy C."/>
            <person name="Neiman D."/>
            <person name="Pearson M."/>
            <person name="Priest M."/>
            <person name="Roberts A."/>
            <person name="Saif S."/>
            <person name="Shea T."/>
            <person name="Sisk P."/>
            <person name="Sykes S."/>
            <person name="Wortman J."/>
            <person name="Nusbaum C."/>
            <person name="Birren B."/>
        </authorList>
    </citation>
    <scope>NUCLEOTIDE SEQUENCE [LARGE SCALE GENOMIC DNA]</scope>
    <source>
        <strain evidence="3 4">ANC 3994</strain>
    </source>
</reference>
<dbReference type="GO" id="GO:0006167">
    <property type="term" value="P:AMP biosynthetic process"/>
    <property type="evidence" value="ECO:0007669"/>
    <property type="project" value="TreeGrafter"/>
</dbReference>
<dbReference type="GO" id="GO:0006754">
    <property type="term" value="P:ATP biosynthetic process"/>
    <property type="evidence" value="ECO:0007669"/>
    <property type="project" value="TreeGrafter"/>
</dbReference>
<evidence type="ECO:0000259" key="2">
    <source>
        <dbReference type="PROSITE" id="PS51462"/>
    </source>
</evidence>
<dbReference type="eggNOG" id="COG0494">
    <property type="taxonomic scope" value="Bacteria"/>
</dbReference>
<dbReference type="InterPro" id="IPR051325">
    <property type="entry name" value="Nudix_hydrolase_domain"/>
</dbReference>
<protein>
    <recommendedName>
        <fullName evidence="2">Nudix hydrolase domain-containing protein</fullName>
    </recommendedName>
</protein>
<dbReference type="InterPro" id="IPR000086">
    <property type="entry name" value="NUDIX_hydrolase_dom"/>
</dbReference>
<comment type="caution">
    <text evidence="3">The sequence shown here is derived from an EMBL/GenBank/DDBJ whole genome shotgun (WGS) entry which is preliminary data.</text>
</comment>
<gene>
    <name evidence="3" type="ORF">F994_03214</name>
</gene>
<evidence type="ECO:0000256" key="1">
    <source>
        <dbReference type="ARBA" id="ARBA00022801"/>
    </source>
</evidence>
<dbReference type="EMBL" id="APOH01000027">
    <property type="protein sequence ID" value="ENU18400.1"/>
    <property type="molecule type" value="Genomic_DNA"/>
</dbReference>
<dbReference type="CDD" id="cd04664">
    <property type="entry name" value="NUDIX_DHNTPase_like"/>
    <property type="match status" value="1"/>
</dbReference>
<dbReference type="OrthoDB" id="9761969at2"/>
<evidence type="ECO:0000313" key="4">
    <source>
        <dbReference type="Proteomes" id="UP000013086"/>
    </source>
</evidence>
<feature type="domain" description="Nudix hydrolase" evidence="2">
    <location>
        <begin position="4"/>
        <end position="136"/>
    </location>
</feature>
<name>N8NW38_9GAMM</name>
<evidence type="ECO:0000313" key="3">
    <source>
        <dbReference type="EMBL" id="ENU18400.1"/>
    </source>
</evidence>
<dbReference type="InterPro" id="IPR015797">
    <property type="entry name" value="NUDIX_hydrolase-like_dom_sf"/>
</dbReference>
<dbReference type="GO" id="GO:0004081">
    <property type="term" value="F:bis(5'-nucleosyl)-tetraphosphatase (asymmetrical) activity"/>
    <property type="evidence" value="ECO:0007669"/>
    <property type="project" value="TreeGrafter"/>
</dbReference>
<dbReference type="RefSeq" id="WP_004649882.1">
    <property type="nucleotide sequence ID" value="NZ_KB849168.1"/>
</dbReference>
<dbReference type="PROSITE" id="PS51462">
    <property type="entry name" value="NUDIX"/>
    <property type="match status" value="1"/>
</dbReference>